<protein>
    <recommendedName>
        <fullName evidence="16">Integrase catalytic domain-containing protein</fullName>
    </recommendedName>
</protein>
<keyword evidence="5" id="KW-0460">Magnesium</keyword>
<keyword evidence="6" id="KW-0229">DNA integration</keyword>
<dbReference type="Pfam" id="PF07727">
    <property type="entry name" value="RVT_2"/>
    <property type="match status" value="1"/>
</dbReference>
<dbReference type="GO" id="GO:0003964">
    <property type="term" value="F:RNA-directed DNA polymerase activity"/>
    <property type="evidence" value="ECO:0007669"/>
    <property type="project" value="UniProtKB-KW"/>
</dbReference>
<dbReference type="GO" id="GO:0003676">
    <property type="term" value="F:nucleic acid binding"/>
    <property type="evidence" value="ECO:0007669"/>
    <property type="project" value="InterPro"/>
</dbReference>
<gene>
    <name evidence="14" type="ORF">V8G54_007145</name>
</gene>
<keyword evidence="1" id="KW-0540">Nuclease</keyword>
<dbReference type="Pfam" id="PF25597">
    <property type="entry name" value="SH3_retrovirus"/>
    <property type="match status" value="1"/>
</dbReference>
<dbReference type="InterPro" id="IPR025724">
    <property type="entry name" value="GAG-pre-integrase_dom"/>
</dbReference>
<keyword evidence="9" id="KW-0233">DNA recombination</keyword>
<evidence type="ECO:0000256" key="8">
    <source>
        <dbReference type="ARBA" id="ARBA00022932"/>
    </source>
</evidence>
<dbReference type="PANTHER" id="PTHR42648">
    <property type="entry name" value="TRANSPOSASE, PUTATIVE-RELATED"/>
    <property type="match status" value="1"/>
</dbReference>
<feature type="domain" description="Reverse transcriptase Ty1/copia-type" evidence="11">
    <location>
        <begin position="325"/>
        <end position="525"/>
    </location>
</feature>
<reference evidence="14 15" key="1">
    <citation type="journal article" date="2023" name="Life. Sci Alliance">
        <title>Evolutionary insights into 3D genome organization and epigenetic landscape of Vigna mungo.</title>
        <authorList>
            <person name="Junaid A."/>
            <person name="Singh B."/>
            <person name="Bhatia S."/>
        </authorList>
    </citation>
    <scope>NUCLEOTIDE SEQUENCE [LARGE SCALE GENOMIC DNA]</scope>
    <source>
        <strain evidence="14">Urdbean</strain>
    </source>
</reference>
<dbReference type="GO" id="GO:0006310">
    <property type="term" value="P:DNA recombination"/>
    <property type="evidence" value="ECO:0007669"/>
    <property type="project" value="UniProtKB-KW"/>
</dbReference>
<dbReference type="GO" id="GO:0003887">
    <property type="term" value="F:DNA-directed DNA polymerase activity"/>
    <property type="evidence" value="ECO:0007669"/>
    <property type="project" value="UniProtKB-KW"/>
</dbReference>
<dbReference type="EMBL" id="CP144699">
    <property type="protein sequence ID" value="WVZ19823.1"/>
    <property type="molecule type" value="Genomic_DNA"/>
</dbReference>
<dbReference type="AlphaFoldDB" id="A0AAQ3P4U4"/>
<keyword evidence="8" id="KW-0808">Transferase</keyword>
<dbReference type="InterPro" id="IPR036397">
    <property type="entry name" value="RNaseH_sf"/>
</dbReference>
<dbReference type="PANTHER" id="PTHR42648:SF11">
    <property type="entry name" value="TRANSPOSON TY4-P GAG-POL POLYPROTEIN"/>
    <property type="match status" value="1"/>
</dbReference>
<name>A0AAQ3P4U4_VIGMU</name>
<evidence type="ECO:0000256" key="6">
    <source>
        <dbReference type="ARBA" id="ARBA00022908"/>
    </source>
</evidence>
<dbReference type="Proteomes" id="UP001374535">
    <property type="component" value="Chromosome 2"/>
</dbReference>
<keyword evidence="15" id="KW-1185">Reference proteome</keyword>
<keyword evidence="4" id="KW-0378">Hydrolase</keyword>
<dbReference type="GO" id="GO:0015074">
    <property type="term" value="P:DNA integration"/>
    <property type="evidence" value="ECO:0007669"/>
    <property type="project" value="UniProtKB-KW"/>
</dbReference>
<keyword evidence="10" id="KW-0511">Multifunctional enzyme</keyword>
<keyword evidence="3" id="KW-0255">Endonuclease</keyword>
<sequence>MKSNLLNLGQLLEKEYTMTMQQRYIEVFDETQRLVLKASLARNRTFKCLATTDAGEEGWIWHYRYGHLNFRNLGQLKDKDLVKGVPTIVAPHKRQTTLKIKVFKTGGGREFNSREMDEFCQDKGIVHEVIAPYTPQHNAYLLNRSPTRVLENTTPEEAWTGFKPFASHLRVFGSVYYKHVPNERRKKLDDKSEVLILFGYHQPKNQIVVSRDVLVDEAAMFNWNKTEVVVKPSFVVSSHWDEKESDEVEQVDASTEVSSRRSQRVKFPFTRLADHETFANSEVVDSGVVHFAFLVDAEILSWEQAVNIKEWKEAMLEELRAIKKNRTWEMAELPQNKRVIEVKWVFKTKYKLDGSIAKLKARLVAKGFLQKPGINFIDVFAPVARLKTVRLVVVMANLKGWQIHQMDVKSAFLNGPLEEEVYVKQPPGFVKKGEEQKVYRLHKALYGLRQEPQAWNNHINALLLRMGFQKCPIEFGVHVKSLKQQGTLLICLYVDDLLMIGDFEMEIAEFKKRMKEEYDMADIAVNCTSIPIMANLKLSKLEEGKTRFLCNSRPDINFVVGLVSRFMSDPRHTHLTIAKHILRYLKATIDFGLFFPKGSDSMERGLKAWSDLDCQPIVMISPTHMLPPHLAKGLFRDSIPTMCSTNRRCDQIFRI</sequence>
<evidence type="ECO:0000259" key="12">
    <source>
        <dbReference type="Pfam" id="PF13976"/>
    </source>
</evidence>
<evidence type="ECO:0000256" key="4">
    <source>
        <dbReference type="ARBA" id="ARBA00022801"/>
    </source>
</evidence>
<evidence type="ECO:0000259" key="13">
    <source>
        <dbReference type="Pfam" id="PF25597"/>
    </source>
</evidence>
<evidence type="ECO:0000256" key="1">
    <source>
        <dbReference type="ARBA" id="ARBA00022722"/>
    </source>
</evidence>
<evidence type="ECO:0000256" key="3">
    <source>
        <dbReference type="ARBA" id="ARBA00022759"/>
    </source>
</evidence>
<evidence type="ECO:0000313" key="15">
    <source>
        <dbReference type="Proteomes" id="UP001374535"/>
    </source>
</evidence>
<evidence type="ECO:0000256" key="7">
    <source>
        <dbReference type="ARBA" id="ARBA00022918"/>
    </source>
</evidence>
<feature type="domain" description="GAG-pre-integrase" evidence="12">
    <location>
        <begin position="51"/>
        <end position="87"/>
    </location>
</feature>
<dbReference type="InterPro" id="IPR057670">
    <property type="entry name" value="SH3_retrovirus"/>
</dbReference>
<dbReference type="GO" id="GO:0004519">
    <property type="term" value="F:endonuclease activity"/>
    <property type="evidence" value="ECO:0007669"/>
    <property type="project" value="UniProtKB-KW"/>
</dbReference>
<proteinExistence type="predicted"/>
<evidence type="ECO:0000256" key="5">
    <source>
        <dbReference type="ARBA" id="ARBA00022842"/>
    </source>
</evidence>
<evidence type="ECO:0000256" key="2">
    <source>
        <dbReference type="ARBA" id="ARBA00022723"/>
    </source>
</evidence>
<dbReference type="Gene3D" id="3.30.420.10">
    <property type="entry name" value="Ribonuclease H-like superfamily/Ribonuclease H"/>
    <property type="match status" value="1"/>
</dbReference>
<accession>A0AAQ3P4U4</accession>
<evidence type="ECO:0000259" key="11">
    <source>
        <dbReference type="Pfam" id="PF07727"/>
    </source>
</evidence>
<dbReference type="GO" id="GO:0016787">
    <property type="term" value="F:hydrolase activity"/>
    <property type="evidence" value="ECO:0007669"/>
    <property type="project" value="UniProtKB-KW"/>
</dbReference>
<dbReference type="SUPFAM" id="SSF53098">
    <property type="entry name" value="Ribonuclease H-like"/>
    <property type="match status" value="1"/>
</dbReference>
<evidence type="ECO:0000313" key="14">
    <source>
        <dbReference type="EMBL" id="WVZ19823.1"/>
    </source>
</evidence>
<evidence type="ECO:0008006" key="16">
    <source>
        <dbReference type="Google" id="ProtNLM"/>
    </source>
</evidence>
<dbReference type="InterPro" id="IPR013103">
    <property type="entry name" value="RVT_2"/>
</dbReference>
<dbReference type="Pfam" id="PF13976">
    <property type="entry name" value="gag_pre-integrs"/>
    <property type="match status" value="1"/>
</dbReference>
<keyword evidence="7" id="KW-0695">RNA-directed DNA polymerase</keyword>
<evidence type="ECO:0000256" key="10">
    <source>
        <dbReference type="ARBA" id="ARBA00023268"/>
    </source>
</evidence>
<dbReference type="SUPFAM" id="SSF56672">
    <property type="entry name" value="DNA/RNA polymerases"/>
    <property type="match status" value="1"/>
</dbReference>
<keyword evidence="8" id="KW-0239">DNA-directed DNA polymerase</keyword>
<evidence type="ECO:0000256" key="9">
    <source>
        <dbReference type="ARBA" id="ARBA00023172"/>
    </source>
</evidence>
<keyword evidence="2" id="KW-0479">Metal-binding</keyword>
<feature type="domain" description="Retroviral polymerase SH3-like" evidence="13">
    <location>
        <begin position="176"/>
        <end position="226"/>
    </location>
</feature>
<dbReference type="InterPro" id="IPR012337">
    <property type="entry name" value="RNaseH-like_sf"/>
</dbReference>
<keyword evidence="8" id="KW-0548">Nucleotidyltransferase</keyword>
<dbReference type="InterPro" id="IPR043502">
    <property type="entry name" value="DNA/RNA_pol_sf"/>
</dbReference>
<dbReference type="GO" id="GO:0046872">
    <property type="term" value="F:metal ion binding"/>
    <property type="evidence" value="ECO:0007669"/>
    <property type="project" value="UniProtKB-KW"/>
</dbReference>
<organism evidence="14 15">
    <name type="scientific">Vigna mungo</name>
    <name type="common">Black gram</name>
    <name type="synonym">Phaseolus mungo</name>
    <dbReference type="NCBI Taxonomy" id="3915"/>
    <lineage>
        <taxon>Eukaryota</taxon>
        <taxon>Viridiplantae</taxon>
        <taxon>Streptophyta</taxon>
        <taxon>Embryophyta</taxon>
        <taxon>Tracheophyta</taxon>
        <taxon>Spermatophyta</taxon>
        <taxon>Magnoliopsida</taxon>
        <taxon>eudicotyledons</taxon>
        <taxon>Gunneridae</taxon>
        <taxon>Pentapetalae</taxon>
        <taxon>rosids</taxon>
        <taxon>fabids</taxon>
        <taxon>Fabales</taxon>
        <taxon>Fabaceae</taxon>
        <taxon>Papilionoideae</taxon>
        <taxon>50 kb inversion clade</taxon>
        <taxon>NPAAA clade</taxon>
        <taxon>indigoferoid/millettioid clade</taxon>
        <taxon>Phaseoleae</taxon>
        <taxon>Vigna</taxon>
    </lineage>
</organism>
<dbReference type="InterPro" id="IPR039537">
    <property type="entry name" value="Retrotran_Ty1/copia-like"/>
</dbReference>